<sequence>LDHGRAARGHSGSAQSAHLRAGFAADWRQQPVPGAVAGAIPRRVSGAAGYGRGLCGRAGPARRGALHPRLGASAFRRRPRPSPNSHGNRPVQRRGLR</sequence>
<comment type="caution">
    <text evidence="2">The sequence shown here is derived from an EMBL/GenBank/DDBJ whole genome shotgun (WGS) entry which is preliminary data.</text>
</comment>
<dbReference type="AlphaFoldDB" id="A0A699X5W3"/>
<feature type="region of interest" description="Disordered" evidence="1">
    <location>
        <begin position="1"/>
        <end position="22"/>
    </location>
</feature>
<proteinExistence type="predicted"/>
<organism evidence="2">
    <name type="scientific">Tanacetum cinerariifolium</name>
    <name type="common">Dalmatian daisy</name>
    <name type="synonym">Chrysanthemum cinerariifolium</name>
    <dbReference type="NCBI Taxonomy" id="118510"/>
    <lineage>
        <taxon>Eukaryota</taxon>
        <taxon>Viridiplantae</taxon>
        <taxon>Streptophyta</taxon>
        <taxon>Embryophyta</taxon>
        <taxon>Tracheophyta</taxon>
        <taxon>Spermatophyta</taxon>
        <taxon>Magnoliopsida</taxon>
        <taxon>eudicotyledons</taxon>
        <taxon>Gunneridae</taxon>
        <taxon>Pentapetalae</taxon>
        <taxon>asterids</taxon>
        <taxon>campanulids</taxon>
        <taxon>Asterales</taxon>
        <taxon>Asteraceae</taxon>
        <taxon>Asteroideae</taxon>
        <taxon>Anthemideae</taxon>
        <taxon>Anthemidinae</taxon>
        <taxon>Tanacetum</taxon>
    </lineage>
</organism>
<name>A0A699X5W3_TANCI</name>
<reference evidence="2" key="1">
    <citation type="journal article" date="2019" name="Sci. Rep.">
        <title>Draft genome of Tanacetum cinerariifolium, the natural source of mosquito coil.</title>
        <authorList>
            <person name="Yamashiro T."/>
            <person name="Shiraishi A."/>
            <person name="Satake H."/>
            <person name="Nakayama K."/>
        </authorList>
    </citation>
    <scope>NUCLEOTIDE SEQUENCE</scope>
</reference>
<evidence type="ECO:0000256" key="1">
    <source>
        <dbReference type="SAM" id="MobiDB-lite"/>
    </source>
</evidence>
<feature type="non-terminal residue" evidence="2">
    <location>
        <position position="97"/>
    </location>
</feature>
<accession>A0A699X5W3</accession>
<gene>
    <name evidence="2" type="ORF">Tci_926402</name>
</gene>
<feature type="region of interest" description="Disordered" evidence="1">
    <location>
        <begin position="48"/>
        <end position="97"/>
    </location>
</feature>
<dbReference type="EMBL" id="BKCJ011805857">
    <property type="protein sequence ID" value="GFD54433.1"/>
    <property type="molecule type" value="Genomic_DNA"/>
</dbReference>
<protein>
    <submittedName>
        <fullName evidence="2">Uncharacterized protein</fullName>
    </submittedName>
</protein>
<feature type="non-terminal residue" evidence="2">
    <location>
        <position position="1"/>
    </location>
</feature>
<evidence type="ECO:0000313" key="2">
    <source>
        <dbReference type="EMBL" id="GFD54433.1"/>
    </source>
</evidence>